<feature type="transmembrane region" description="Helical" evidence="2">
    <location>
        <begin position="384"/>
        <end position="408"/>
    </location>
</feature>
<feature type="transmembrane region" description="Helical" evidence="2">
    <location>
        <begin position="46"/>
        <end position="64"/>
    </location>
</feature>
<feature type="transmembrane region" description="Helical" evidence="2">
    <location>
        <begin position="129"/>
        <end position="148"/>
    </location>
</feature>
<dbReference type="AlphaFoldDB" id="A0A6C1KL45"/>
<feature type="transmembrane region" description="Helical" evidence="2">
    <location>
        <begin position="298"/>
        <end position="324"/>
    </location>
</feature>
<dbReference type="OrthoDB" id="7431993at2"/>
<dbReference type="Proteomes" id="UP000305131">
    <property type="component" value="Unassembled WGS sequence"/>
</dbReference>
<dbReference type="EMBL" id="VAUP01000009">
    <property type="protein sequence ID" value="TLX44367.1"/>
    <property type="molecule type" value="Genomic_DNA"/>
</dbReference>
<feature type="transmembrane region" description="Helical" evidence="2">
    <location>
        <begin position="345"/>
        <end position="364"/>
    </location>
</feature>
<evidence type="ECO:0000313" key="3">
    <source>
        <dbReference type="EMBL" id="TLX44367.1"/>
    </source>
</evidence>
<feature type="transmembrane region" description="Helical" evidence="2">
    <location>
        <begin position="73"/>
        <end position="92"/>
    </location>
</feature>
<reference evidence="3 4" key="1">
    <citation type="submission" date="2019-05" db="EMBL/GenBank/DDBJ databases">
        <authorList>
            <person name="Zhou X."/>
        </authorList>
    </citation>
    <scope>NUCLEOTIDE SEQUENCE [LARGE SCALE GENOMIC DNA]</scope>
    <source>
        <strain evidence="3 4">DSM 432</strain>
    </source>
</reference>
<feature type="transmembrane region" description="Helical" evidence="2">
    <location>
        <begin position="178"/>
        <end position="199"/>
    </location>
</feature>
<sequence>MSDVASRDRGRDHLFIFLVVTFLAFAIRDGLTGVLRYSLSIIRLDVLWFIPDFMCFAIVGIFAYQQIFVKRNLIGTLFVVNFIISLIIATIFMQLDTLTFLSSLKSLTPIFVGFAFYNRSATEFRWARVVLILVLILSVIGVLLNPYMEYPWVGLTTNAFGVERTAGKLWWASGEVRYGGFAGDSTMAAFTIFTVYVLLSPYFSRVVNFMMWPVLAWAIYVTTSKTALGVIGIYFVLYIAAMLLRDRAQKLGFLQGLARLSFVLVIMPPILILAFGGFDLSNVSNLLSSMSDRIDNTWRGPFLTIAEIFPLGLLIGCGAGCYAYPMTYTSLSDLYFPLDNFYMTTYMMLGFPFAIFVIMQVYFVKYCKDVAKLSLIVLMNIYTVTVQCYGPSFATLMVGYVFSAAFAVQSVRRSRPSPSQRPLPHRGREAGIAAE</sequence>
<protein>
    <submittedName>
        <fullName evidence="3">Uncharacterized protein</fullName>
    </submittedName>
</protein>
<comment type="caution">
    <text evidence="3">The sequence shown here is derived from an EMBL/GenBank/DDBJ whole genome shotgun (WGS) entry which is preliminary data.</text>
</comment>
<feature type="transmembrane region" description="Helical" evidence="2">
    <location>
        <begin position="256"/>
        <end position="278"/>
    </location>
</feature>
<proteinExistence type="predicted"/>
<evidence type="ECO:0000256" key="2">
    <source>
        <dbReference type="SAM" id="Phobius"/>
    </source>
</evidence>
<name>A0A6C1KL45_XANAU</name>
<feature type="transmembrane region" description="Helical" evidence="2">
    <location>
        <begin position="98"/>
        <end position="117"/>
    </location>
</feature>
<gene>
    <name evidence="3" type="ORF">FBQ73_03090</name>
</gene>
<evidence type="ECO:0000313" key="4">
    <source>
        <dbReference type="Proteomes" id="UP000305131"/>
    </source>
</evidence>
<feature type="transmembrane region" description="Helical" evidence="2">
    <location>
        <begin position="227"/>
        <end position="244"/>
    </location>
</feature>
<keyword evidence="2" id="KW-0472">Membrane</keyword>
<dbReference type="GeneID" id="95772439"/>
<dbReference type="RefSeq" id="WP_138398065.1">
    <property type="nucleotide sequence ID" value="NZ_JBAFVI010000013.1"/>
</dbReference>
<accession>A0A6C1KL45</accession>
<keyword evidence="2" id="KW-1133">Transmembrane helix</keyword>
<evidence type="ECO:0000256" key="1">
    <source>
        <dbReference type="SAM" id="MobiDB-lite"/>
    </source>
</evidence>
<organism evidence="3 4">
    <name type="scientific">Xanthobacter autotrophicus</name>
    <dbReference type="NCBI Taxonomy" id="280"/>
    <lineage>
        <taxon>Bacteria</taxon>
        <taxon>Pseudomonadati</taxon>
        <taxon>Pseudomonadota</taxon>
        <taxon>Alphaproteobacteria</taxon>
        <taxon>Hyphomicrobiales</taxon>
        <taxon>Xanthobacteraceae</taxon>
        <taxon>Xanthobacter</taxon>
    </lineage>
</organism>
<feature type="region of interest" description="Disordered" evidence="1">
    <location>
        <begin position="414"/>
        <end position="435"/>
    </location>
</feature>
<keyword evidence="2" id="KW-0812">Transmembrane</keyword>